<dbReference type="SUPFAM" id="SSF47598">
    <property type="entry name" value="Ribbon-helix-helix"/>
    <property type="match status" value="1"/>
</dbReference>
<accession>A0A0S2W025</accession>
<dbReference type="GO" id="GO:0003677">
    <property type="term" value="F:DNA binding"/>
    <property type="evidence" value="ECO:0007669"/>
    <property type="project" value="InterPro"/>
</dbReference>
<reference evidence="3 5" key="3">
    <citation type="submission" date="2018-04" db="EMBL/GenBank/DDBJ databases">
        <title>Genomic Encyclopedia of Type Strains, Phase IV (KMG-IV): sequencing the most valuable type-strain genomes for metagenomic binning, comparative biology and taxonomic classification.</title>
        <authorList>
            <person name="Goeker M."/>
        </authorList>
    </citation>
    <scope>NUCLEOTIDE SEQUENCE [LARGE SCALE GENOMIC DNA]</scope>
    <source>
        <strain evidence="3 5">DSM 26588</strain>
    </source>
</reference>
<proteinExistence type="predicted"/>
<dbReference type="InterPro" id="IPR010985">
    <property type="entry name" value="Ribbon_hlx_hlx"/>
</dbReference>
<dbReference type="InterPro" id="IPR005569">
    <property type="entry name" value="Arc_DNA-bd_dom"/>
</dbReference>
<dbReference type="Proteomes" id="UP000064844">
    <property type="component" value="Chromosome"/>
</dbReference>
<dbReference type="RefSeq" id="WP_033118489.1">
    <property type="nucleotide sequence ID" value="NZ_CALICV010000101.1"/>
</dbReference>
<evidence type="ECO:0000313" key="4">
    <source>
        <dbReference type="Proteomes" id="UP000064844"/>
    </source>
</evidence>
<dbReference type="EMBL" id="QEKK01000001">
    <property type="protein sequence ID" value="PVY59923.1"/>
    <property type="molecule type" value="Genomic_DNA"/>
</dbReference>
<gene>
    <name evidence="3" type="ORF">C7373_101437</name>
    <name evidence="2" type="ORF">IB211_00286</name>
</gene>
<name>A0A0S2W025_9FIRM</name>
<evidence type="ECO:0000313" key="3">
    <source>
        <dbReference type="EMBL" id="PVY59923.1"/>
    </source>
</evidence>
<evidence type="ECO:0000313" key="5">
    <source>
        <dbReference type="Proteomes" id="UP000245778"/>
    </source>
</evidence>
<dbReference type="Gene3D" id="1.10.1220.10">
    <property type="entry name" value="Met repressor-like"/>
    <property type="match status" value="1"/>
</dbReference>
<dbReference type="Pfam" id="PF03869">
    <property type="entry name" value="Arc"/>
    <property type="match status" value="1"/>
</dbReference>
<evidence type="ECO:0000259" key="1">
    <source>
        <dbReference type="Pfam" id="PF03869"/>
    </source>
</evidence>
<dbReference type="GO" id="GO:0006355">
    <property type="term" value="P:regulation of DNA-templated transcription"/>
    <property type="evidence" value="ECO:0007669"/>
    <property type="project" value="InterPro"/>
</dbReference>
<dbReference type="OrthoDB" id="9812601at2"/>
<evidence type="ECO:0000313" key="2">
    <source>
        <dbReference type="EMBL" id="ALP92682.1"/>
    </source>
</evidence>
<dbReference type="GeneID" id="93227835"/>
<reference evidence="2 4" key="1">
    <citation type="journal article" date="2015" name="Nat. Commun.">
        <title>Production of butyrate from lysine and the Amadori product fructoselysine by a human gut commensal.</title>
        <authorList>
            <person name="Bui T.P."/>
            <person name="Ritari J."/>
            <person name="Boeren S."/>
            <person name="de Waard P."/>
            <person name="Plugge C.M."/>
            <person name="de Vos W.M."/>
        </authorList>
    </citation>
    <scope>NUCLEOTIDE SEQUENCE [LARGE SCALE GENOMIC DNA]</scope>
    <source>
        <strain evidence="2 4">AF211</strain>
    </source>
</reference>
<reference evidence="4" key="2">
    <citation type="submission" date="2015-04" db="EMBL/GenBank/DDBJ databases">
        <title>A butyrogenic pathway from the amino acid lysine in a human gut commensal.</title>
        <authorList>
            <person name="de Vos W.M."/>
            <person name="Bui N.T.P."/>
            <person name="Plugge C.M."/>
            <person name="Ritari J."/>
        </authorList>
    </citation>
    <scope>NUCLEOTIDE SEQUENCE [LARGE SCALE GENOMIC DNA]</scope>
    <source>
        <strain evidence="4">AF211</strain>
    </source>
</reference>
<dbReference type="KEGG" id="ibu:IB211_00286"/>
<dbReference type="AlphaFoldDB" id="A0A0S2W025"/>
<dbReference type="InterPro" id="IPR013321">
    <property type="entry name" value="Arc_rbn_hlx_hlx"/>
</dbReference>
<organism evidence="2 4">
    <name type="scientific">Intestinimonas butyriciproducens</name>
    <dbReference type="NCBI Taxonomy" id="1297617"/>
    <lineage>
        <taxon>Bacteria</taxon>
        <taxon>Bacillati</taxon>
        <taxon>Bacillota</taxon>
        <taxon>Clostridia</taxon>
        <taxon>Eubacteriales</taxon>
        <taxon>Intestinimonas</taxon>
    </lineage>
</organism>
<sequence>MPRKKLDELAFTLRVYRESVQKLDYIAGANGRSRNSEINQAIKQYIARYERENGPIERAEGDG</sequence>
<feature type="domain" description="Arc-like DNA binding" evidence="1">
    <location>
        <begin position="11"/>
        <end position="44"/>
    </location>
</feature>
<protein>
    <submittedName>
        <fullName evidence="3">Arc-like DNA binding dprotein</fullName>
    </submittedName>
</protein>
<keyword evidence="4" id="KW-1185">Reference proteome</keyword>
<dbReference type="EMBL" id="CP011307">
    <property type="protein sequence ID" value="ALP92682.1"/>
    <property type="molecule type" value="Genomic_DNA"/>
</dbReference>
<dbReference type="Proteomes" id="UP000245778">
    <property type="component" value="Unassembled WGS sequence"/>
</dbReference>